<dbReference type="PATRIC" id="fig|243090.15.peg.5744"/>
<dbReference type="STRING" id="243090.RB11909"/>
<dbReference type="EnsemblBacteria" id="CAD77290">
    <property type="protein sequence ID" value="CAD77290"/>
    <property type="gene ID" value="RB11909"/>
</dbReference>
<protein>
    <submittedName>
        <fullName evidence="1">Uncharacterized protein</fullName>
    </submittedName>
</protein>
<keyword evidence="2" id="KW-1185">Reference proteome</keyword>
<gene>
    <name evidence="1" type="ordered locus">RB11909</name>
</gene>
<sequence>MGELKPSRLLVYGFDGPTSFLFLLISVIGQLFMNSSSLPSDDAAEKQPGPEDMSNFRVANPPDSAQLTQFVTTIKNAEQQVGENIIEALKHPGTVAVLTTAVLGPDGQQRVLSMALDADRMNQVQEILQTSVEEREDEERCYGFHCLVKTKAAMEQPSADEDASSQTN</sequence>
<dbReference type="KEGG" id="rba:RB11909"/>
<evidence type="ECO:0000313" key="2">
    <source>
        <dbReference type="Proteomes" id="UP000001025"/>
    </source>
</evidence>
<name>Q7UJG8_RHOBA</name>
<organism evidence="1 2">
    <name type="scientific">Rhodopirellula baltica (strain DSM 10527 / NCIMB 13988 / SH1)</name>
    <dbReference type="NCBI Taxonomy" id="243090"/>
    <lineage>
        <taxon>Bacteria</taxon>
        <taxon>Pseudomonadati</taxon>
        <taxon>Planctomycetota</taxon>
        <taxon>Planctomycetia</taxon>
        <taxon>Pirellulales</taxon>
        <taxon>Pirellulaceae</taxon>
        <taxon>Rhodopirellula</taxon>
    </lineage>
</organism>
<proteinExistence type="predicted"/>
<dbReference type="OrthoDB" id="287802at2"/>
<reference evidence="1 2" key="1">
    <citation type="journal article" date="2003" name="Proc. Natl. Acad. Sci. U.S.A.">
        <title>Complete genome sequence of the marine planctomycete Pirellula sp. strain 1.</title>
        <authorList>
            <person name="Gloeckner F.O."/>
            <person name="Kube M."/>
            <person name="Bauer M."/>
            <person name="Teeling H."/>
            <person name="Lombardot T."/>
            <person name="Ludwig W."/>
            <person name="Gade D."/>
            <person name="Beck A."/>
            <person name="Borzym K."/>
            <person name="Heitmann K."/>
            <person name="Rabus R."/>
            <person name="Schlesner H."/>
            <person name="Amann R."/>
            <person name="Reinhardt R."/>
        </authorList>
    </citation>
    <scope>NUCLEOTIDE SEQUENCE [LARGE SCALE GENOMIC DNA]</scope>
    <source>
        <strain evidence="2">DSM 10527 / NCIMB 13988 / SH1</strain>
    </source>
</reference>
<dbReference type="EMBL" id="BX294154">
    <property type="protein sequence ID" value="CAD77290.1"/>
    <property type="molecule type" value="Genomic_DNA"/>
</dbReference>
<dbReference type="AlphaFoldDB" id="Q7UJG8"/>
<dbReference type="HOGENOM" id="CLU_1585210_0_0_0"/>
<evidence type="ECO:0000313" key="1">
    <source>
        <dbReference type="EMBL" id="CAD77290.1"/>
    </source>
</evidence>
<dbReference type="InParanoid" id="Q7UJG8"/>
<dbReference type="Proteomes" id="UP000001025">
    <property type="component" value="Chromosome"/>
</dbReference>
<accession>Q7UJG8</accession>